<dbReference type="EMBL" id="JABDTM020024713">
    <property type="protein sequence ID" value="KAH0814032.1"/>
    <property type="molecule type" value="Genomic_DNA"/>
</dbReference>
<evidence type="ECO:0008006" key="12">
    <source>
        <dbReference type="Google" id="ProtNLM"/>
    </source>
</evidence>
<comment type="subcellular location">
    <subcellularLocation>
        <location evidence="1">Membrane</location>
        <topology evidence="1">Multi-pass membrane protein</topology>
    </subcellularLocation>
</comment>
<feature type="transmembrane region" description="Helical" evidence="9">
    <location>
        <begin position="289"/>
        <end position="317"/>
    </location>
</feature>
<evidence type="ECO:0000256" key="9">
    <source>
        <dbReference type="SAM" id="Phobius"/>
    </source>
</evidence>
<organism evidence="10 11">
    <name type="scientific">Tenebrio molitor</name>
    <name type="common">Yellow mealworm beetle</name>
    <dbReference type="NCBI Taxonomy" id="7067"/>
    <lineage>
        <taxon>Eukaryota</taxon>
        <taxon>Metazoa</taxon>
        <taxon>Ecdysozoa</taxon>
        <taxon>Arthropoda</taxon>
        <taxon>Hexapoda</taxon>
        <taxon>Insecta</taxon>
        <taxon>Pterygota</taxon>
        <taxon>Neoptera</taxon>
        <taxon>Endopterygota</taxon>
        <taxon>Coleoptera</taxon>
        <taxon>Polyphaga</taxon>
        <taxon>Cucujiformia</taxon>
        <taxon>Tenebrionidae</taxon>
        <taxon>Tenebrio</taxon>
    </lineage>
</organism>
<feature type="transmembrane region" description="Helical" evidence="9">
    <location>
        <begin position="112"/>
        <end position="132"/>
    </location>
</feature>
<name>A0A8J6HGM4_TENMO</name>
<dbReference type="AlphaFoldDB" id="A0A8J6HGM4"/>
<feature type="transmembrane region" description="Helical" evidence="9">
    <location>
        <begin position="375"/>
        <end position="395"/>
    </location>
</feature>
<protein>
    <recommendedName>
        <fullName evidence="12">SID1 transmembrane family member 1</fullName>
    </recommendedName>
</protein>
<comment type="similarity">
    <text evidence="2">Belongs to the SID1 family.</text>
</comment>
<dbReference type="Proteomes" id="UP000719412">
    <property type="component" value="Unassembled WGS sequence"/>
</dbReference>
<feature type="transmembrane region" description="Helical" evidence="9">
    <location>
        <begin position="163"/>
        <end position="183"/>
    </location>
</feature>
<comment type="caution">
    <text evidence="10">The sequence shown here is derived from an EMBL/GenBank/DDBJ whole genome shotgun (WGS) entry which is preliminary data.</text>
</comment>
<dbReference type="GO" id="GO:0051033">
    <property type="term" value="F:RNA transmembrane transporter activity"/>
    <property type="evidence" value="ECO:0007669"/>
    <property type="project" value="TreeGrafter"/>
</dbReference>
<gene>
    <name evidence="10" type="ORF">GEV33_008759</name>
</gene>
<evidence type="ECO:0000256" key="2">
    <source>
        <dbReference type="ARBA" id="ARBA00006618"/>
    </source>
</evidence>
<feature type="region of interest" description="Disordered" evidence="8">
    <location>
        <begin position="742"/>
        <end position="761"/>
    </location>
</feature>
<keyword evidence="11" id="KW-1185">Reference proteome</keyword>
<evidence type="ECO:0000256" key="4">
    <source>
        <dbReference type="ARBA" id="ARBA00022729"/>
    </source>
</evidence>
<evidence type="ECO:0000256" key="8">
    <source>
        <dbReference type="SAM" id="MobiDB-lite"/>
    </source>
</evidence>
<feature type="transmembrane region" description="Helical" evidence="9">
    <location>
        <begin position="345"/>
        <end position="369"/>
    </location>
</feature>
<feature type="transmembrane region" description="Helical" evidence="9">
    <location>
        <begin position="50"/>
        <end position="72"/>
    </location>
</feature>
<accession>A0A8J6HGM4</accession>
<keyword evidence="5 9" id="KW-1133">Transmembrane helix</keyword>
<evidence type="ECO:0000256" key="3">
    <source>
        <dbReference type="ARBA" id="ARBA00022692"/>
    </source>
</evidence>
<evidence type="ECO:0000256" key="6">
    <source>
        <dbReference type="ARBA" id="ARBA00023136"/>
    </source>
</evidence>
<keyword evidence="4" id="KW-0732">Signal</keyword>
<sequence>MLHIPLCIFLSLKAYFLGPVWDNLGNLTSQLRNRQHRVFHLLKPRRKVRFISVVTAIAFNIVLSTSGCYFFVKGVVDFGTLILIQLMGNAFLHTLIYFIFKTCIYCEGVSPQNIFYLLWSIILWSSGSYAYFQTCTEWRKSPAISRQRNEDCVFLNFYDVHDLWHLLSAGALYSTFMFLLTLDDNVAYKNRDEMARSRQTQHKTQWDVGYVFNGILFLCVVLYRHTKIPNSSTDVYNRTRSESFRQSGIPMHYGVFYATGIALTIKGLISADYHICRFLYVMACQNGTLGIWIVFVVIYSFLCVYISFKIYFVSFVFDGFKQLKKTFTSSDNKVEAIASIKKSRFILLILANLINYAMLITVLCLYNSGVTDFETFLLGLLMGNSVVYAVFYTSTNLVHGERICVEAMIYGVFGMAAWATSAVFFDKPPCGLLVSTQQWTNRCVAFFLVHCYTDGHQSGNFSQVMQFVLNSSNNTRIHFHPGYVKNVYKINAWSTDATSKEPVYVVVEQDTNILSWTVPLTLANSFNNTDNVYDNTSRIFCDNGWGRHFTVTLSTDSPTNVTLYLLVKKEYNFNTGDKYSVSVSPSQPDYFFYRFSSNQTLTTVIRVNSSSDLCLFASIQNHQCPVFNLEVSRSVHQTILHKGAMRIRRYEYGEGFSLVLVARMDDSDCIQKYNPLDKSVLRENSRTSHVTVSIREINGNRTVAIFCMLGIIVVTCLVAVLVVCVFHMCGKAAGGTRYDESEPLLPRTVPEEQQDDGNERRERTLPDKLMVSHLAQNLQNNSDKSFGYMWSLLHVGIFYGLPVTQLVWTYQKIANKYGDEDMCYYNYLCANPLWIFGDFNHIYSNVGYILMGALFLCMVAHWKSKYQGLSTGVPRHYGVFNAMGLALIGEGVLSACYHVCPSQFSFQFGT</sequence>
<keyword evidence="7" id="KW-0325">Glycoprotein</keyword>
<dbReference type="InterPro" id="IPR025958">
    <property type="entry name" value="SID1_TM_fam"/>
</dbReference>
<feature type="transmembrane region" description="Helical" evidence="9">
    <location>
        <begin position="786"/>
        <end position="808"/>
    </location>
</feature>
<dbReference type="PANTHER" id="PTHR12185">
    <property type="entry name" value="SID1 TRANSMEMBRANE FAMILY MEMEBER"/>
    <property type="match status" value="1"/>
</dbReference>
<dbReference type="GO" id="GO:0005886">
    <property type="term" value="C:plasma membrane"/>
    <property type="evidence" value="ECO:0007669"/>
    <property type="project" value="TreeGrafter"/>
</dbReference>
<feature type="transmembrane region" description="Helical" evidence="9">
    <location>
        <begin position="407"/>
        <end position="425"/>
    </location>
</feature>
<feature type="transmembrane region" description="Helical" evidence="9">
    <location>
        <begin position="703"/>
        <end position="728"/>
    </location>
</feature>
<evidence type="ECO:0000256" key="7">
    <source>
        <dbReference type="ARBA" id="ARBA00023180"/>
    </source>
</evidence>
<evidence type="ECO:0000313" key="10">
    <source>
        <dbReference type="EMBL" id="KAH0814032.1"/>
    </source>
</evidence>
<feature type="transmembrane region" description="Helical" evidence="9">
    <location>
        <begin position="842"/>
        <end position="862"/>
    </location>
</feature>
<reference evidence="10" key="2">
    <citation type="submission" date="2021-08" db="EMBL/GenBank/DDBJ databases">
        <authorList>
            <person name="Eriksson T."/>
        </authorList>
    </citation>
    <scope>NUCLEOTIDE SEQUENCE</scope>
    <source>
        <strain evidence="10">Stoneville</strain>
        <tissue evidence="10">Whole head</tissue>
    </source>
</reference>
<dbReference type="PANTHER" id="PTHR12185:SF14">
    <property type="entry name" value="CHOLESTEROL UPTAKE PROTEIN 1"/>
    <property type="match status" value="1"/>
</dbReference>
<dbReference type="GO" id="GO:0003725">
    <property type="term" value="F:double-stranded RNA binding"/>
    <property type="evidence" value="ECO:0007669"/>
    <property type="project" value="TreeGrafter"/>
</dbReference>
<evidence type="ECO:0000256" key="1">
    <source>
        <dbReference type="ARBA" id="ARBA00004141"/>
    </source>
</evidence>
<feature type="transmembrane region" description="Helical" evidence="9">
    <location>
        <begin position="78"/>
        <end position="100"/>
    </location>
</feature>
<evidence type="ECO:0000313" key="11">
    <source>
        <dbReference type="Proteomes" id="UP000719412"/>
    </source>
</evidence>
<proteinExistence type="inferred from homology"/>
<keyword evidence="6 9" id="KW-0472">Membrane</keyword>
<keyword evidence="3 9" id="KW-0812">Transmembrane</keyword>
<evidence type="ECO:0000256" key="5">
    <source>
        <dbReference type="ARBA" id="ARBA00022989"/>
    </source>
</evidence>
<reference evidence="10" key="1">
    <citation type="journal article" date="2020" name="J Insects Food Feed">
        <title>The yellow mealworm (Tenebrio molitor) genome: a resource for the emerging insects as food and feed industry.</title>
        <authorList>
            <person name="Eriksson T."/>
            <person name="Andere A."/>
            <person name="Kelstrup H."/>
            <person name="Emery V."/>
            <person name="Picard C."/>
        </authorList>
    </citation>
    <scope>NUCLEOTIDE SEQUENCE</scope>
    <source>
        <strain evidence="10">Stoneville</strain>
        <tissue evidence="10">Whole head</tissue>
    </source>
</reference>
<dbReference type="GO" id="GO:0005764">
    <property type="term" value="C:lysosome"/>
    <property type="evidence" value="ECO:0007669"/>
    <property type="project" value="TreeGrafter"/>
</dbReference>
<dbReference type="Pfam" id="PF13965">
    <property type="entry name" value="SID-1_RNA_chan"/>
    <property type="match status" value="4"/>
</dbReference>